<name>A0A1G5CQM8_9HYPH</name>
<evidence type="ECO:0000313" key="2">
    <source>
        <dbReference type="Proteomes" id="UP000199569"/>
    </source>
</evidence>
<gene>
    <name evidence="1" type="ORF">SAMN02927923_00645</name>
</gene>
<evidence type="ECO:0000313" key="1">
    <source>
        <dbReference type="EMBL" id="SCY04859.1"/>
    </source>
</evidence>
<dbReference type="Proteomes" id="UP000199569">
    <property type="component" value="Unassembled WGS sequence"/>
</dbReference>
<dbReference type="EMBL" id="FMVJ01000002">
    <property type="protein sequence ID" value="SCY04859.1"/>
    <property type="molecule type" value="Genomic_DNA"/>
</dbReference>
<keyword evidence="2" id="KW-1185">Reference proteome</keyword>
<sequence length="203" mass="22858">MGAAMSKQPSYLFSAQTVFSLALVLGAAGFYATAPAQAFATWIGSWDYVLRHDQEGKPQAAFARLRGESEALLWLTCSRLTTGEDKPETLSMTATVSQKGYLGRSTSRGRSTVYWFDDRSPELAYWIYREKAGQMANAEQVSVFLNRITEARSLVIELSNYRYETQRSEFRFNAVDTKNVAERFRQDCRDIASLAKADSSLIR</sequence>
<dbReference type="STRING" id="549386.SAMN02927923_00645"/>
<proteinExistence type="predicted"/>
<organism evidence="1 2">
    <name type="scientific">Microvirga guangxiensis</name>
    <dbReference type="NCBI Taxonomy" id="549386"/>
    <lineage>
        <taxon>Bacteria</taxon>
        <taxon>Pseudomonadati</taxon>
        <taxon>Pseudomonadota</taxon>
        <taxon>Alphaproteobacteria</taxon>
        <taxon>Hyphomicrobiales</taxon>
        <taxon>Methylobacteriaceae</taxon>
        <taxon>Microvirga</taxon>
    </lineage>
</organism>
<protein>
    <submittedName>
        <fullName evidence="1">Uncharacterized protein</fullName>
    </submittedName>
</protein>
<dbReference type="AlphaFoldDB" id="A0A1G5CQM8"/>
<reference evidence="1 2" key="1">
    <citation type="submission" date="2016-10" db="EMBL/GenBank/DDBJ databases">
        <authorList>
            <person name="de Groot N.N."/>
        </authorList>
    </citation>
    <scope>NUCLEOTIDE SEQUENCE [LARGE SCALE GENOMIC DNA]</scope>
    <source>
        <strain evidence="1 2">CGMCC 1.7666</strain>
    </source>
</reference>
<accession>A0A1G5CQM8</accession>